<dbReference type="SUPFAM" id="SSF142764">
    <property type="entry name" value="YgbK-like"/>
    <property type="match status" value="1"/>
</dbReference>
<gene>
    <name evidence="2" type="ORF">GGQ68_001607</name>
</gene>
<sequence length="98" mass="10803">MDCDRGVIALKTQSIPADDAMAESLAALDWQRAQWATRILFKYCSTFDSTADDKICPMSGALMQALGTDRTVFVGHLFVNDTLLSCFEGTDPKAPLRR</sequence>
<organism evidence="2 3">
    <name type="scientific">Sagittula marina</name>
    <dbReference type="NCBI Taxonomy" id="943940"/>
    <lineage>
        <taxon>Bacteria</taxon>
        <taxon>Pseudomonadati</taxon>
        <taxon>Pseudomonadota</taxon>
        <taxon>Alphaproteobacteria</taxon>
        <taxon>Rhodobacterales</taxon>
        <taxon>Roseobacteraceae</taxon>
        <taxon>Sagittula</taxon>
    </lineage>
</organism>
<dbReference type="AlphaFoldDB" id="A0A7W6GS61"/>
<dbReference type="EMBL" id="JACIEJ010000003">
    <property type="protein sequence ID" value="MBB3985278.1"/>
    <property type="molecule type" value="Genomic_DNA"/>
</dbReference>
<dbReference type="Pfam" id="PF07005">
    <property type="entry name" value="SBD_N"/>
    <property type="match status" value="1"/>
</dbReference>
<comment type="caution">
    <text evidence="2">The sequence shown here is derived from an EMBL/GenBank/DDBJ whole genome shotgun (WGS) entry which is preliminary data.</text>
</comment>
<name>A0A7W6GS61_9RHOB</name>
<dbReference type="InterPro" id="IPR037051">
    <property type="entry name" value="4-carb_acid_sugar_kinase_N_sf"/>
</dbReference>
<keyword evidence="3" id="KW-1185">Reference proteome</keyword>
<evidence type="ECO:0000259" key="1">
    <source>
        <dbReference type="Pfam" id="PF07005"/>
    </source>
</evidence>
<proteinExistence type="predicted"/>
<dbReference type="RefSeq" id="WP_183964674.1">
    <property type="nucleotide sequence ID" value="NZ_BAABBZ010000059.1"/>
</dbReference>
<accession>A0A7W6GS61</accession>
<dbReference type="InterPro" id="IPR010737">
    <property type="entry name" value="4-carb_acid_sugar_kinase_N"/>
</dbReference>
<dbReference type="Gene3D" id="3.40.50.10840">
    <property type="entry name" value="Putative sugar-binding, N-terminal domain"/>
    <property type="match status" value="1"/>
</dbReference>
<reference evidence="2 3" key="1">
    <citation type="submission" date="2020-08" db="EMBL/GenBank/DDBJ databases">
        <title>Genomic Encyclopedia of Type Strains, Phase IV (KMG-IV): sequencing the most valuable type-strain genomes for metagenomic binning, comparative biology and taxonomic classification.</title>
        <authorList>
            <person name="Goeker M."/>
        </authorList>
    </citation>
    <scope>NUCLEOTIDE SEQUENCE [LARGE SCALE GENOMIC DNA]</scope>
    <source>
        <strain evidence="2 3">DSM 102235</strain>
    </source>
</reference>
<feature type="domain" description="Four-carbon acid sugar kinase N-terminal" evidence="1">
    <location>
        <begin position="3"/>
        <end position="79"/>
    </location>
</feature>
<evidence type="ECO:0000313" key="3">
    <source>
        <dbReference type="Proteomes" id="UP000541426"/>
    </source>
</evidence>
<evidence type="ECO:0000313" key="2">
    <source>
        <dbReference type="EMBL" id="MBB3985278.1"/>
    </source>
</evidence>
<dbReference type="Proteomes" id="UP000541426">
    <property type="component" value="Unassembled WGS sequence"/>
</dbReference>
<protein>
    <submittedName>
        <fullName evidence="2">Uncharacterized protein YgbK (DUF1537 family)</fullName>
    </submittedName>
</protein>